<protein>
    <recommendedName>
        <fullName evidence="1">TadE-like domain-containing protein</fullName>
    </recommendedName>
</protein>
<sequence length="199" mass="21033">MPHARPLLSVVALGRRLARPLDRFARDEGGVSAVEFALLLPVMLTLYLGGVEVTQAVSIDRKVTLVSRTVADLVAQATTVTTADLTDVLKASSAVAAPYSTTPLKVTVTSVTIDTSKKATVVWSATLGGTARSAGTDVTTLVPSALRDPCATATTACTLIWGEATYDYKPVIGYVMTGTLTLQDKIFMKPRMTNEVTKS</sequence>
<reference evidence="2 3" key="1">
    <citation type="submission" date="2017-07" db="EMBL/GenBank/DDBJ databases">
        <title>Draft Genome Sequences of Select Purple Nonsulfur Bacteria.</title>
        <authorList>
            <person name="Lasarre B."/>
            <person name="Mckinlay J.B."/>
        </authorList>
    </citation>
    <scope>NUCLEOTIDE SEQUENCE [LARGE SCALE GENOMIC DNA]</scope>
    <source>
        <strain evidence="2 3">DSM 5909</strain>
    </source>
</reference>
<comment type="caution">
    <text evidence="2">The sequence shown here is derived from an EMBL/GenBank/DDBJ whole genome shotgun (WGS) entry which is preliminary data.</text>
</comment>
<dbReference type="Pfam" id="PF07811">
    <property type="entry name" value="TadE"/>
    <property type="match status" value="1"/>
</dbReference>
<evidence type="ECO:0000313" key="2">
    <source>
        <dbReference type="EMBL" id="RAI38911.1"/>
    </source>
</evidence>
<proteinExistence type="predicted"/>
<dbReference type="OrthoDB" id="7189296at2"/>
<dbReference type="AlphaFoldDB" id="A0A327KKZ4"/>
<accession>A0A327KKZ4</accession>
<dbReference type="InterPro" id="IPR012495">
    <property type="entry name" value="TadE-like_dom"/>
</dbReference>
<dbReference type="EMBL" id="NPEX01000324">
    <property type="protein sequence ID" value="RAI38911.1"/>
    <property type="molecule type" value="Genomic_DNA"/>
</dbReference>
<dbReference type="Proteomes" id="UP000249130">
    <property type="component" value="Unassembled WGS sequence"/>
</dbReference>
<organism evidence="2 3">
    <name type="scientific">Rhodoplanes roseus</name>
    <dbReference type="NCBI Taxonomy" id="29409"/>
    <lineage>
        <taxon>Bacteria</taxon>
        <taxon>Pseudomonadati</taxon>
        <taxon>Pseudomonadota</taxon>
        <taxon>Alphaproteobacteria</taxon>
        <taxon>Hyphomicrobiales</taxon>
        <taxon>Nitrobacteraceae</taxon>
        <taxon>Rhodoplanes</taxon>
    </lineage>
</organism>
<evidence type="ECO:0000313" key="3">
    <source>
        <dbReference type="Proteomes" id="UP000249130"/>
    </source>
</evidence>
<keyword evidence="3" id="KW-1185">Reference proteome</keyword>
<feature type="domain" description="TadE-like" evidence="1">
    <location>
        <begin position="30"/>
        <end position="71"/>
    </location>
</feature>
<dbReference type="RefSeq" id="WP_111422078.1">
    <property type="nucleotide sequence ID" value="NZ_NPEX01000324.1"/>
</dbReference>
<gene>
    <name evidence="2" type="ORF">CH341_26955</name>
</gene>
<name>A0A327KKZ4_9BRAD</name>
<evidence type="ECO:0000259" key="1">
    <source>
        <dbReference type="Pfam" id="PF07811"/>
    </source>
</evidence>